<feature type="non-terminal residue" evidence="1">
    <location>
        <position position="1"/>
    </location>
</feature>
<organism evidence="1 2">
    <name type="scientific">Gigaspora margarita</name>
    <dbReference type="NCBI Taxonomy" id="4874"/>
    <lineage>
        <taxon>Eukaryota</taxon>
        <taxon>Fungi</taxon>
        <taxon>Fungi incertae sedis</taxon>
        <taxon>Mucoromycota</taxon>
        <taxon>Glomeromycotina</taxon>
        <taxon>Glomeromycetes</taxon>
        <taxon>Diversisporales</taxon>
        <taxon>Gigasporaceae</taxon>
        <taxon>Gigaspora</taxon>
    </lineage>
</organism>
<name>A0ABN7UZN7_GIGMA</name>
<comment type="caution">
    <text evidence="1">The sequence shown here is derived from an EMBL/GenBank/DDBJ whole genome shotgun (WGS) entry which is preliminary data.</text>
</comment>
<evidence type="ECO:0000313" key="2">
    <source>
        <dbReference type="Proteomes" id="UP000789901"/>
    </source>
</evidence>
<proteinExistence type="predicted"/>
<reference evidence="1 2" key="1">
    <citation type="submission" date="2021-06" db="EMBL/GenBank/DDBJ databases">
        <authorList>
            <person name="Kallberg Y."/>
            <person name="Tangrot J."/>
            <person name="Rosling A."/>
        </authorList>
    </citation>
    <scope>NUCLEOTIDE SEQUENCE [LARGE SCALE GENOMIC DNA]</scope>
    <source>
        <strain evidence="1 2">120-4 pot B 10/14</strain>
    </source>
</reference>
<dbReference type="EMBL" id="CAJVQB010007785">
    <property type="protein sequence ID" value="CAG8709053.1"/>
    <property type="molecule type" value="Genomic_DNA"/>
</dbReference>
<evidence type="ECO:0000313" key="1">
    <source>
        <dbReference type="EMBL" id="CAG8709053.1"/>
    </source>
</evidence>
<dbReference type="Proteomes" id="UP000789901">
    <property type="component" value="Unassembled WGS sequence"/>
</dbReference>
<accession>A0ABN7UZN7</accession>
<gene>
    <name evidence="1" type="ORF">GMARGA_LOCUS12624</name>
</gene>
<protein>
    <submittedName>
        <fullName evidence="1">14391_t:CDS:1</fullName>
    </submittedName>
</protein>
<sequence length="74" mass="8950">IKLYFDQSHKEKLNYKINKHYYGYIDLRQELLDFKNQKIGNHKESFNFTIALEIPQSEVIHYPPTVVNDHQEDI</sequence>
<keyword evidence="2" id="KW-1185">Reference proteome</keyword>